<dbReference type="InterPro" id="IPR016156">
    <property type="entry name" value="FAD/NAD-linked_Rdtase_dimer_sf"/>
</dbReference>
<evidence type="ECO:0000256" key="1">
    <source>
        <dbReference type="ARBA" id="ARBA00001974"/>
    </source>
</evidence>
<dbReference type="GO" id="GO:0005829">
    <property type="term" value="C:cytosol"/>
    <property type="evidence" value="ECO:0007669"/>
    <property type="project" value="TreeGrafter"/>
</dbReference>
<dbReference type="OrthoDB" id="5956163at2759"/>
<evidence type="ECO:0000259" key="6">
    <source>
        <dbReference type="Pfam" id="PF02852"/>
    </source>
</evidence>
<dbReference type="InterPro" id="IPR004099">
    <property type="entry name" value="Pyr_nucl-diS_OxRdtase_dimer"/>
</dbReference>
<dbReference type="InterPro" id="IPR046952">
    <property type="entry name" value="GSHR/TRXR-like"/>
</dbReference>
<keyword evidence="5" id="KW-0676">Redox-active center</keyword>
<evidence type="ECO:0000256" key="2">
    <source>
        <dbReference type="ARBA" id="ARBA00007532"/>
    </source>
</evidence>
<dbReference type="Pfam" id="PF02852">
    <property type="entry name" value="Pyr_redox_dim"/>
    <property type="match status" value="1"/>
</dbReference>
<feature type="non-terminal residue" evidence="7">
    <location>
        <position position="105"/>
    </location>
</feature>
<dbReference type="GO" id="GO:0045454">
    <property type="term" value="P:cell redox homeostasis"/>
    <property type="evidence" value="ECO:0007669"/>
    <property type="project" value="InterPro"/>
</dbReference>
<dbReference type="GO" id="GO:0004362">
    <property type="term" value="F:glutathione-disulfide reductase (NADPH) activity"/>
    <property type="evidence" value="ECO:0007669"/>
    <property type="project" value="TreeGrafter"/>
</dbReference>
<reference evidence="7" key="1">
    <citation type="submission" date="2020-11" db="EMBL/GenBank/DDBJ databases">
        <authorList>
            <person name="Tran Van P."/>
        </authorList>
    </citation>
    <scope>NUCLEOTIDE SEQUENCE</scope>
</reference>
<dbReference type="SUPFAM" id="SSF55424">
    <property type="entry name" value="FAD/NAD-linked reductases, dimerisation (C-terminal) domain"/>
    <property type="match status" value="1"/>
</dbReference>
<comment type="cofactor">
    <cofactor evidence="1">
        <name>FAD</name>
        <dbReference type="ChEBI" id="CHEBI:57692"/>
    </cofactor>
</comment>
<protein>
    <recommendedName>
        <fullName evidence="6">Pyridine nucleotide-disulphide oxidoreductase dimerisation domain-containing protein</fullName>
    </recommendedName>
</protein>
<evidence type="ECO:0000256" key="5">
    <source>
        <dbReference type="ARBA" id="ARBA00023284"/>
    </source>
</evidence>
<accession>A0A7R9QFQ2</accession>
<dbReference type="Gene3D" id="3.30.390.30">
    <property type="match status" value="2"/>
</dbReference>
<dbReference type="Proteomes" id="UP000728032">
    <property type="component" value="Unassembled WGS sequence"/>
</dbReference>
<evidence type="ECO:0000313" key="8">
    <source>
        <dbReference type="Proteomes" id="UP000728032"/>
    </source>
</evidence>
<proteinExistence type="inferred from homology"/>
<dbReference type="GO" id="GO:0005739">
    <property type="term" value="C:mitochondrion"/>
    <property type="evidence" value="ECO:0007669"/>
    <property type="project" value="TreeGrafter"/>
</dbReference>
<dbReference type="EMBL" id="OC916102">
    <property type="protein sequence ID" value="CAD7643167.1"/>
    <property type="molecule type" value="Genomic_DNA"/>
</dbReference>
<keyword evidence="4" id="KW-1015">Disulfide bond</keyword>
<gene>
    <name evidence="7" type="ORF">ONB1V03_LOCUS3996</name>
</gene>
<dbReference type="GO" id="GO:0034599">
    <property type="term" value="P:cellular response to oxidative stress"/>
    <property type="evidence" value="ECO:0007669"/>
    <property type="project" value="TreeGrafter"/>
</dbReference>
<dbReference type="GO" id="GO:0006749">
    <property type="term" value="P:glutathione metabolic process"/>
    <property type="evidence" value="ECO:0007669"/>
    <property type="project" value="TreeGrafter"/>
</dbReference>
<evidence type="ECO:0000256" key="4">
    <source>
        <dbReference type="ARBA" id="ARBA00023157"/>
    </source>
</evidence>
<dbReference type="PANTHER" id="PTHR42737:SF2">
    <property type="entry name" value="GLUTATHIONE REDUCTASE"/>
    <property type="match status" value="1"/>
</dbReference>
<name>A0A7R9QFQ2_9ACAR</name>
<feature type="domain" description="Pyridine nucleotide-disulphide oxidoreductase dimerisation" evidence="6">
    <location>
        <begin position="40"/>
        <end position="89"/>
    </location>
</feature>
<sequence length="105" mass="11282">SSVECDYINVPTTVFTPLEYGACGYSEEQAVQEFGEDNIEERLLGFHYLGPNAGEVTQLVGIPLKMKATKGDLDALIGIHPTSAEIFTTLLVTKRSGQSAEAKGC</sequence>
<dbReference type="GO" id="GO:0050660">
    <property type="term" value="F:flavin adenine dinucleotide binding"/>
    <property type="evidence" value="ECO:0007669"/>
    <property type="project" value="InterPro"/>
</dbReference>
<dbReference type="EMBL" id="CAJPVJ010001277">
    <property type="protein sequence ID" value="CAG2164442.1"/>
    <property type="molecule type" value="Genomic_DNA"/>
</dbReference>
<organism evidence="7">
    <name type="scientific">Oppiella nova</name>
    <dbReference type="NCBI Taxonomy" id="334625"/>
    <lineage>
        <taxon>Eukaryota</taxon>
        <taxon>Metazoa</taxon>
        <taxon>Ecdysozoa</taxon>
        <taxon>Arthropoda</taxon>
        <taxon>Chelicerata</taxon>
        <taxon>Arachnida</taxon>
        <taxon>Acari</taxon>
        <taxon>Acariformes</taxon>
        <taxon>Sarcoptiformes</taxon>
        <taxon>Oribatida</taxon>
        <taxon>Brachypylina</taxon>
        <taxon>Oppioidea</taxon>
        <taxon>Oppiidae</taxon>
        <taxon>Oppiella</taxon>
    </lineage>
</organism>
<dbReference type="PANTHER" id="PTHR42737">
    <property type="entry name" value="GLUTATHIONE REDUCTASE"/>
    <property type="match status" value="1"/>
</dbReference>
<dbReference type="AlphaFoldDB" id="A0A7R9QFQ2"/>
<keyword evidence="8" id="KW-1185">Reference proteome</keyword>
<keyword evidence="3" id="KW-0560">Oxidoreductase</keyword>
<comment type="similarity">
    <text evidence="2">Belongs to the class-I pyridine nucleotide-disulfide oxidoreductase family.</text>
</comment>
<evidence type="ECO:0000256" key="3">
    <source>
        <dbReference type="ARBA" id="ARBA00023002"/>
    </source>
</evidence>
<evidence type="ECO:0000313" key="7">
    <source>
        <dbReference type="EMBL" id="CAD7643167.1"/>
    </source>
</evidence>